<proteinExistence type="inferred from homology"/>
<comment type="similarity">
    <text evidence="1">Belongs to the glutamine synthetase family.</text>
</comment>
<dbReference type="PROSITE" id="PS00181">
    <property type="entry name" value="GLNA_ATP"/>
    <property type="match status" value="1"/>
</dbReference>
<dbReference type="InterPro" id="IPR008147">
    <property type="entry name" value="Gln_synt_N"/>
</dbReference>
<evidence type="ECO:0000256" key="2">
    <source>
        <dbReference type="ARBA" id="ARBA00012937"/>
    </source>
</evidence>
<dbReference type="FunFam" id="3.30.590.10:FF:000004">
    <property type="entry name" value="Glutamine synthetase"/>
    <property type="match status" value="1"/>
</dbReference>
<dbReference type="InterPro" id="IPR027302">
    <property type="entry name" value="Gln_synth_N_conserv_site"/>
</dbReference>
<keyword evidence="5" id="KW-0067">ATP-binding</keyword>
<evidence type="ECO:0000256" key="6">
    <source>
        <dbReference type="ARBA" id="ARBA00049436"/>
    </source>
</evidence>
<dbReference type="GO" id="GO:0005524">
    <property type="term" value="F:ATP binding"/>
    <property type="evidence" value="ECO:0007669"/>
    <property type="project" value="UniProtKB-KW"/>
</dbReference>
<dbReference type="GO" id="GO:0006542">
    <property type="term" value="P:glutamine biosynthetic process"/>
    <property type="evidence" value="ECO:0007669"/>
    <property type="project" value="InterPro"/>
</dbReference>
<evidence type="ECO:0000256" key="5">
    <source>
        <dbReference type="ARBA" id="ARBA00022840"/>
    </source>
</evidence>
<reference evidence="9" key="1">
    <citation type="submission" date="2018-10" db="EMBL/GenBank/DDBJ databases">
        <title>Hidden diversity of soil giant viruses.</title>
        <authorList>
            <person name="Schulz F."/>
            <person name="Alteio L."/>
            <person name="Goudeau D."/>
            <person name="Ryan E.M."/>
            <person name="Malmstrom R.R."/>
            <person name="Blanchard J."/>
            <person name="Woyke T."/>
        </authorList>
    </citation>
    <scope>NUCLEOTIDE SEQUENCE</scope>
    <source>
        <strain evidence="9">HAV1</strain>
    </source>
</reference>
<evidence type="ECO:0000256" key="3">
    <source>
        <dbReference type="ARBA" id="ARBA00022598"/>
    </source>
</evidence>
<dbReference type="EC" id="6.3.1.2" evidence="2"/>
<evidence type="ECO:0000259" key="8">
    <source>
        <dbReference type="PROSITE" id="PS51987"/>
    </source>
</evidence>
<protein>
    <recommendedName>
        <fullName evidence="2">glutamine synthetase</fullName>
        <ecNumber evidence="2">6.3.1.2</ecNumber>
    </recommendedName>
</protein>
<evidence type="ECO:0000256" key="1">
    <source>
        <dbReference type="ARBA" id="ARBA00009897"/>
    </source>
</evidence>
<dbReference type="Gene3D" id="3.10.20.70">
    <property type="entry name" value="Glutamine synthetase, N-terminal domain"/>
    <property type="match status" value="1"/>
</dbReference>
<dbReference type="InterPro" id="IPR027303">
    <property type="entry name" value="Gln_synth_gly_rich_site"/>
</dbReference>
<accession>A0A3G4ZZQ9</accession>
<gene>
    <name evidence="9" type="ORF">Harvfovirus1_32</name>
</gene>
<dbReference type="GO" id="GO:0004356">
    <property type="term" value="F:glutamine synthetase activity"/>
    <property type="evidence" value="ECO:0007669"/>
    <property type="project" value="UniProtKB-EC"/>
</dbReference>
<dbReference type="SUPFAM" id="SSF54368">
    <property type="entry name" value="Glutamine synthetase, N-terminal domain"/>
    <property type="match status" value="1"/>
</dbReference>
<evidence type="ECO:0000259" key="7">
    <source>
        <dbReference type="PROSITE" id="PS51986"/>
    </source>
</evidence>
<dbReference type="SUPFAM" id="SSF55931">
    <property type="entry name" value="Glutamine synthetase/guanido kinase"/>
    <property type="match status" value="1"/>
</dbReference>
<feature type="domain" description="GS catalytic" evidence="8">
    <location>
        <begin position="91"/>
        <end position="340"/>
    </location>
</feature>
<dbReference type="EMBL" id="MK072243">
    <property type="protein sequence ID" value="AYV80407.1"/>
    <property type="molecule type" value="Genomic_DNA"/>
</dbReference>
<evidence type="ECO:0000313" key="9">
    <source>
        <dbReference type="EMBL" id="AYV80407.1"/>
    </source>
</evidence>
<dbReference type="Gene3D" id="3.30.590.10">
    <property type="entry name" value="Glutamine synthetase/guanido kinase, catalytic domain"/>
    <property type="match status" value="1"/>
</dbReference>
<keyword evidence="4" id="KW-0547">Nucleotide-binding</keyword>
<dbReference type="Pfam" id="PF03951">
    <property type="entry name" value="Gln-synt_N"/>
    <property type="match status" value="1"/>
</dbReference>
<dbReference type="InterPro" id="IPR008146">
    <property type="entry name" value="Gln_synth_cat_dom"/>
</dbReference>
<organism evidence="9">
    <name type="scientific">Harvfovirus sp</name>
    <dbReference type="NCBI Taxonomy" id="2487768"/>
    <lineage>
        <taxon>Viruses</taxon>
        <taxon>Varidnaviria</taxon>
        <taxon>Bamfordvirae</taxon>
        <taxon>Nucleocytoviricota</taxon>
        <taxon>Megaviricetes</taxon>
        <taxon>Imitervirales</taxon>
        <taxon>Mimiviridae</taxon>
        <taxon>Klosneuvirinae</taxon>
    </lineage>
</organism>
<dbReference type="PANTHER" id="PTHR20852:SF57">
    <property type="entry name" value="GLUTAMINE SYNTHETASE 2 CYTOPLASMIC"/>
    <property type="match status" value="1"/>
</dbReference>
<dbReference type="InterPro" id="IPR050292">
    <property type="entry name" value="Glutamine_Synthetase"/>
</dbReference>
<dbReference type="SMART" id="SM01230">
    <property type="entry name" value="Gln-synt_C"/>
    <property type="match status" value="1"/>
</dbReference>
<feature type="domain" description="GS beta-grasp" evidence="7">
    <location>
        <begin position="2"/>
        <end position="84"/>
    </location>
</feature>
<keyword evidence="3" id="KW-0436">Ligase</keyword>
<evidence type="ECO:0000256" key="4">
    <source>
        <dbReference type="ARBA" id="ARBA00022741"/>
    </source>
</evidence>
<dbReference type="InterPro" id="IPR014746">
    <property type="entry name" value="Gln_synth/guanido_kin_cat_dom"/>
</dbReference>
<dbReference type="PROSITE" id="PS51986">
    <property type="entry name" value="GS_BETA_GRASP"/>
    <property type="match status" value="1"/>
</dbReference>
<dbReference type="InterPro" id="IPR036651">
    <property type="entry name" value="Gln_synt_N_sf"/>
</dbReference>
<sequence>MPIFEYIWIDVAGGLRSKGRVIEGEVKSATELPEWIFDGSSTGQASGFASDVILKPVSMFLDPFRKTLGGGGYLVMCEIFNKDDSLHVNNKRRDCAAVMSEKKVLEEEPWFGIEQEYILFDRSGKRPYKWVADDDPGLGEQGPYYCGVGADRAFGREIVEKHLEMCLYAGVKICGINGEVMPSQWEYQLGPLAGLEISDQLWISRYILNRLGEMYDISVSFFPKPLKNWNGSGAHTNFSTKKMREKNGFQEIEKACGKLSLRHREHLEVYGEFNKLRLTGLHETASYDKFSYGIGDRGASIRIPLLVAKEKKGYLEDRRPASNMDPYLVTKMLVRTICLE</sequence>
<comment type="catalytic activity">
    <reaction evidence="6">
        <text>L-glutamate + NH4(+) + ATP = L-glutamine + ADP + phosphate + H(+)</text>
        <dbReference type="Rhea" id="RHEA:16169"/>
        <dbReference type="ChEBI" id="CHEBI:15378"/>
        <dbReference type="ChEBI" id="CHEBI:28938"/>
        <dbReference type="ChEBI" id="CHEBI:29985"/>
        <dbReference type="ChEBI" id="CHEBI:30616"/>
        <dbReference type="ChEBI" id="CHEBI:43474"/>
        <dbReference type="ChEBI" id="CHEBI:58359"/>
        <dbReference type="ChEBI" id="CHEBI:456216"/>
        <dbReference type="EC" id="6.3.1.2"/>
    </reaction>
</comment>
<dbReference type="Pfam" id="PF00120">
    <property type="entry name" value="Gln-synt_C"/>
    <property type="match status" value="1"/>
</dbReference>
<name>A0A3G4ZZQ9_9VIRU</name>
<dbReference type="PROSITE" id="PS00180">
    <property type="entry name" value="GLNA_1"/>
    <property type="match status" value="1"/>
</dbReference>
<dbReference type="PROSITE" id="PS51987">
    <property type="entry name" value="GS_CATALYTIC"/>
    <property type="match status" value="1"/>
</dbReference>
<dbReference type="PANTHER" id="PTHR20852">
    <property type="entry name" value="GLUTAMINE SYNTHETASE"/>
    <property type="match status" value="1"/>
</dbReference>